<feature type="transmembrane region" description="Helical" evidence="2">
    <location>
        <begin position="914"/>
        <end position="933"/>
    </location>
</feature>
<keyword evidence="2" id="KW-1133">Transmembrane helix</keyword>
<feature type="compositionally biased region" description="Basic and acidic residues" evidence="1">
    <location>
        <begin position="504"/>
        <end position="513"/>
    </location>
</feature>
<keyword evidence="4" id="KW-1185">Reference proteome</keyword>
<feature type="region of interest" description="Disordered" evidence="1">
    <location>
        <begin position="690"/>
        <end position="711"/>
    </location>
</feature>
<protein>
    <submittedName>
        <fullName evidence="3">Uncharacterized protein</fullName>
    </submittedName>
</protein>
<name>A0A6A6QXK8_9PEZI</name>
<proteinExistence type="predicted"/>
<dbReference type="Proteomes" id="UP000799750">
    <property type="component" value="Unassembled WGS sequence"/>
</dbReference>
<feature type="region of interest" description="Disordered" evidence="1">
    <location>
        <begin position="110"/>
        <end position="130"/>
    </location>
</feature>
<keyword evidence="2" id="KW-0472">Membrane</keyword>
<accession>A0A6A6QXK8</accession>
<dbReference type="EMBL" id="MU004187">
    <property type="protein sequence ID" value="KAF2496872.1"/>
    <property type="molecule type" value="Genomic_DNA"/>
</dbReference>
<feature type="compositionally biased region" description="Basic residues" evidence="1">
    <location>
        <begin position="379"/>
        <end position="390"/>
    </location>
</feature>
<gene>
    <name evidence="3" type="ORF">BU16DRAFT_507560</name>
</gene>
<feature type="compositionally biased region" description="Polar residues" evidence="1">
    <location>
        <begin position="391"/>
        <end position="400"/>
    </location>
</feature>
<keyword evidence="2" id="KW-0812">Transmembrane</keyword>
<feature type="compositionally biased region" description="Basic and acidic residues" evidence="1">
    <location>
        <begin position="404"/>
        <end position="417"/>
    </location>
</feature>
<feature type="compositionally biased region" description="Low complexity" evidence="1">
    <location>
        <begin position="698"/>
        <end position="709"/>
    </location>
</feature>
<dbReference type="AlphaFoldDB" id="A0A6A6QXK8"/>
<feature type="region of interest" description="Disordered" evidence="1">
    <location>
        <begin position="357"/>
        <end position="522"/>
    </location>
</feature>
<feature type="region of interest" description="Disordered" evidence="1">
    <location>
        <begin position="310"/>
        <end position="333"/>
    </location>
</feature>
<evidence type="ECO:0000256" key="1">
    <source>
        <dbReference type="SAM" id="MobiDB-lite"/>
    </source>
</evidence>
<sequence length="934" mass="102633">MATLTSPLSPSSTANEQVDIAHQAVRSFLEKDPASYPAPLSNEKEDGVPFTLTLQEEKSNPGQFRLVVNINASNNGSDTVVGGNTGNTPPRKLYLNPQALPGLGYDVSSLYRTQKSSPPTSPQERQGWSDLDAIPSDFLNKVVPDWGVSLDRNASTSSNQPKRLSDIKARIKKSGKGFVIRLLKGVSSESNEVAEVHLAHQGVDIPELDSTPKVELHGNAIDVESDQQASQMNIGAMPAGQTEVFEIGSSGEMGIRKPGRARPQPMPQLAPQAFSAVPRWLTQTRSVNSSRLSIGDDSFSDAETLISDARRASSSWEEVDDDATDTEPFSSVASRLPTRSASISSVVPTPTRGLSVVGPVTRVKHSERSKITAGPLNRSHAKKSVKRRSPRNLSWASTTPMRAEQLRGEAKSKDLDSQHAFGDQSFDEPPADISTWHHPIQASHRSPKGTIIRHPSLEIPSSNRKDKKRLRLQTSDVPRHHSANASPTTLSNKRTPRSAQSEKGSLRGREQARTPRTVSPVHPHVDDAQELRAALEKVLQDNDSDDNAVENPGIQLNVQPPGIDDGVGEIALPPDLEVRQPPNQSRSPVMTFVSLASSALSSKLFEGINFLQDTYGSERPVPRDHVRVRWTCSCGEQLYDDFIEKRRGAARLLEAFLNRPRTHTPGTPGRSSTGSTMSSVFSTSCTASTLATPQSTYGGSQSWGQGDSSRYSPTMLRSNNPFSVRIASYPDPQWLLTCANEGRYTPKVVHLDVNPARIKSDKDLALALREHYGNLNRKLFRVLKLRGLTTIDFVQASVHRNRFADIRKCPDMPSQKSDYDFEPVDLVPPVGSKYLLHLFKHPEDYDGELITYLRSPKRRARLDFGVGWGINLVEGFHADRVWTLVMTFFMLGSVVFAVVWVCKKDNDVQGAFGVAGWMMTLAALAVGWAQAWLE</sequence>
<feature type="transmembrane region" description="Helical" evidence="2">
    <location>
        <begin position="881"/>
        <end position="902"/>
    </location>
</feature>
<reference evidence="3" key="1">
    <citation type="journal article" date="2020" name="Stud. Mycol.">
        <title>101 Dothideomycetes genomes: a test case for predicting lifestyles and emergence of pathogens.</title>
        <authorList>
            <person name="Haridas S."/>
            <person name="Albert R."/>
            <person name="Binder M."/>
            <person name="Bloem J."/>
            <person name="Labutti K."/>
            <person name="Salamov A."/>
            <person name="Andreopoulos B."/>
            <person name="Baker S."/>
            <person name="Barry K."/>
            <person name="Bills G."/>
            <person name="Bluhm B."/>
            <person name="Cannon C."/>
            <person name="Castanera R."/>
            <person name="Culley D."/>
            <person name="Daum C."/>
            <person name="Ezra D."/>
            <person name="Gonzalez J."/>
            <person name="Henrissat B."/>
            <person name="Kuo A."/>
            <person name="Liang C."/>
            <person name="Lipzen A."/>
            <person name="Lutzoni F."/>
            <person name="Magnuson J."/>
            <person name="Mondo S."/>
            <person name="Nolan M."/>
            <person name="Ohm R."/>
            <person name="Pangilinan J."/>
            <person name="Park H.-J."/>
            <person name="Ramirez L."/>
            <person name="Alfaro M."/>
            <person name="Sun H."/>
            <person name="Tritt A."/>
            <person name="Yoshinaga Y."/>
            <person name="Zwiers L.-H."/>
            <person name="Turgeon B."/>
            <person name="Goodwin S."/>
            <person name="Spatafora J."/>
            <person name="Crous P."/>
            <person name="Grigoriev I."/>
        </authorList>
    </citation>
    <scope>NUCLEOTIDE SEQUENCE</scope>
    <source>
        <strain evidence="3">CBS 269.34</strain>
    </source>
</reference>
<feature type="compositionally biased region" description="Low complexity" evidence="1">
    <location>
        <begin position="663"/>
        <end position="678"/>
    </location>
</feature>
<feature type="compositionally biased region" description="Polar residues" evidence="1">
    <location>
        <begin position="483"/>
        <end position="503"/>
    </location>
</feature>
<dbReference type="OrthoDB" id="9988102at2759"/>
<evidence type="ECO:0000313" key="4">
    <source>
        <dbReference type="Proteomes" id="UP000799750"/>
    </source>
</evidence>
<feature type="compositionally biased region" description="Polar residues" evidence="1">
    <location>
        <begin position="110"/>
        <end position="126"/>
    </location>
</feature>
<evidence type="ECO:0000313" key="3">
    <source>
        <dbReference type="EMBL" id="KAF2496872.1"/>
    </source>
</evidence>
<organism evidence="3 4">
    <name type="scientific">Lophium mytilinum</name>
    <dbReference type="NCBI Taxonomy" id="390894"/>
    <lineage>
        <taxon>Eukaryota</taxon>
        <taxon>Fungi</taxon>
        <taxon>Dikarya</taxon>
        <taxon>Ascomycota</taxon>
        <taxon>Pezizomycotina</taxon>
        <taxon>Dothideomycetes</taxon>
        <taxon>Pleosporomycetidae</taxon>
        <taxon>Mytilinidiales</taxon>
        <taxon>Mytilinidiaceae</taxon>
        <taxon>Lophium</taxon>
    </lineage>
</organism>
<evidence type="ECO:0000256" key="2">
    <source>
        <dbReference type="SAM" id="Phobius"/>
    </source>
</evidence>
<feature type="region of interest" description="Disordered" evidence="1">
    <location>
        <begin position="658"/>
        <end position="678"/>
    </location>
</feature>